<name>A0A2P7NTU4_9PROT</name>
<dbReference type="GO" id="GO:0006310">
    <property type="term" value="P:DNA recombination"/>
    <property type="evidence" value="ECO:0007669"/>
    <property type="project" value="InterPro"/>
</dbReference>
<dbReference type="EMBL" id="PXXU01000033">
    <property type="protein sequence ID" value="PSJ16893.1"/>
    <property type="molecule type" value="Genomic_DNA"/>
</dbReference>
<dbReference type="AlphaFoldDB" id="A0A2P7NTU4"/>
<comment type="caution">
    <text evidence="1">The sequence shown here is derived from an EMBL/GenBank/DDBJ whole genome shotgun (WGS) entry which is preliminary data.</text>
</comment>
<sequence length="144" mass="15734">MSEIQFVIPGQPVAKGRPKAARRGKFITMYTPAKTVSYEGLVAHAASVAMAGRSLIQGAVSVELDIRLQIPESWSRKKQKLAIDGLIAATKRSDIDNITKGIFDGMNGVVWRDDGQVVEAKQKKRYAETPGVVVIVRELDLENA</sequence>
<accession>A0A2P7NTU4</accession>
<dbReference type="GO" id="GO:0006281">
    <property type="term" value="P:DNA repair"/>
    <property type="evidence" value="ECO:0007669"/>
    <property type="project" value="InterPro"/>
</dbReference>
<dbReference type="Proteomes" id="UP000241912">
    <property type="component" value="Unassembled WGS sequence"/>
</dbReference>
<dbReference type="InterPro" id="IPR036614">
    <property type="entry name" value="RusA-like_sf"/>
</dbReference>
<dbReference type="OrthoDB" id="5114842at2"/>
<dbReference type="RefSeq" id="WP_106707329.1">
    <property type="nucleotide sequence ID" value="NZ_PXXU01000033.1"/>
</dbReference>
<dbReference type="Gene3D" id="3.30.1330.70">
    <property type="entry name" value="Holliday junction resolvase RusA"/>
    <property type="match status" value="1"/>
</dbReference>
<evidence type="ECO:0000313" key="1">
    <source>
        <dbReference type="EMBL" id="PSJ16893.1"/>
    </source>
</evidence>
<evidence type="ECO:0000313" key="2">
    <source>
        <dbReference type="Proteomes" id="UP000241912"/>
    </source>
</evidence>
<dbReference type="InterPro" id="IPR008822">
    <property type="entry name" value="Endonuclease_RusA-like"/>
</dbReference>
<gene>
    <name evidence="1" type="ORF">C7H79_11055</name>
</gene>
<proteinExistence type="predicted"/>
<dbReference type="Pfam" id="PF05866">
    <property type="entry name" value="RusA"/>
    <property type="match status" value="1"/>
</dbReference>
<protein>
    <submittedName>
        <fullName evidence="1">RusA family crossover junction endodeoxyribonuclease</fullName>
    </submittedName>
</protein>
<organism evidence="1 2">
    <name type="scientific">Nitrosomonas supralitoralis</name>
    <dbReference type="NCBI Taxonomy" id="2116706"/>
    <lineage>
        <taxon>Bacteria</taxon>
        <taxon>Pseudomonadati</taxon>
        <taxon>Pseudomonadota</taxon>
        <taxon>Betaproteobacteria</taxon>
        <taxon>Nitrosomonadales</taxon>
        <taxon>Nitrosomonadaceae</taxon>
        <taxon>Nitrosomonas</taxon>
    </lineage>
</organism>
<reference evidence="1 2" key="1">
    <citation type="submission" date="2018-03" db="EMBL/GenBank/DDBJ databases">
        <title>Draft genome of Nitrosomonas supralitoralis APG5.</title>
        <authorList>
            <person name="Urakawa H."/>
            <person name="Lopez J.V."/>
        </authorList>
    </citation>
    <scope>NUCLEOTIDE SEQUENCE [LARGE SCALE GENOMIC DNA]</scope>
    <source>
        <strain evidence="1 2">APG5</strain>
    </source>
</reference>
<keyword evidence="2" id="KW-1185">Reference proteome</keyword>
<dbReference type="GO" id="GO:0000287">
    <property type="term" value="F:magnesium ion binding"/>
    <property type="evidence" value="ECO:0007669"/>
    <property type="project" value="InterPro"/>
</dbReference>
<dbReference type="SUPFAM" id="SSF103084">
    <property type="entry name" value="Holliday junction resolvase RusA"/>
    <property type="match status" value="1"/>
</dbReference>